<dbReference type="AlphaFoldDB" id="A0A5K3FZH8"/>
<dbReference type="WBParaSite" id="MCU_013390-RA">
    <property type="protein sequence ID" value="MCU_013390-RA"/>
    <property type="gene ID" value="MCU_013390"/>
</dbReference>
<name>A0A5K3FZH8_MESCO</name>
<protein>
    <submittedName>
        <fullName evidence="1">Ribosomal protein L23</fullName>
    </submittedName>
</protein>
<accession>A0A5K3FZH8</accession>
<proteinExistence type="predicted"/>
<organism evidence="1">
    <name type="scientific">Mesocestoides corti</name>
    <name type="common">Flatworm</name>
    <dbReference type="NCBI Taxonomy" id="53468"/>
    <lineage>
        <taxon>Eukaryota</taxon>
        <taxon>Metazoa</taxon>
        <taxon>Spiralia</taxon>
        <taxon>Lophotrochozoa</taxon>
        <taxon>Platyhelminthes</taxon>
        <taxon>Cestoda</taxon>
        <taxon>Eucestoda</taxon>
        <taxon>Cyclophyllidea</taxon>
        <taxon>Mesocestoididae</taxon>
        <taxon>Mesocestoides</taxon>
    </lineage>
</organism>
<evidence type="ECO:0000313" key="1">
    <source>
        <dbReference type="WBParaSite" id="MCU_013390-RA"/>
    </source>
</evidence>
<sequence length="77" mass="9005">MDVTLVNNGSIHAHLRFVSIKSNVVEVTDNKESSGRKVNAKLSGSKTRNYVRPTKMRERLVRRPQLGWMRTRRRKKK</sequence>
<reference evidence="1" key="1">
    <citation type="submission" date="2019-11" db="UniProtKB">
        <authorList>
            <consortium name="WormBaseParasite"/>
        </authorList>
    </citation>
    <scope>IDENTIFICATION</scope>
</reference>